<evidence type="ECO:0000313" key="1">
    <source>
        <dbReference type="EMBL" id="MCI44223.1"/>
    </source>
</evidence>
<accession>A0A392S5J8</accession>
<name>A0A392S5J8_9FABA</name>
<protein>
    <submittedName>
        <fullName evidence="1">Uncharacterized protein</fullName>
    </submittedName>
</protein>
<evidence type="ECO:0000313" key="2">
    <source>
        <dbReference type="Proteomes" id="UP000265520"/>
    </source>
</evidence>
<dbReference type="Proteomes" id="UP000265520">
    <property type="component" value="Unassembled WGS sequence"/>
</dbReference>
<keyword evidence="2" id="KW-1185">Reference proteome</keyword>
<proteinExistence type="predicted"/>
<organism evidence="1 2">
    <name type="scientific">Trifolium medium</name>
    <dbReference type="NCBI Taxonomy" id="97028"/>
    <lineage>
        <taxon>Eukaryota</taxon>
        <taxon>Viridiplantae</taxon>
        <taxon>Streptophyta</taxon>
        <taxon>Embryophyta</taxon>
        <taxon>Tracheophyta</taxon>
        <taxon>Spermatophyta</taxon>
        <taxon>Magnoliopsida</taxon>
        <taxon>eudicotyledons</taxon>
        <taxon>Gunneridae</taxon>
        <taxon>Pentapetalae</taxon>
        <taxon>rosids</taxon>
        <taxon>fabids</taxon>
        <taxon>Fabales</taxon>
        <taxon>Fabaceae</taxon>
        <taxon>Papilionoideae</taxon>
        <taxon>50 kb inversion clade</taxon>
        <taxon>NPAAA clade</taxon>
        <taxon>Hologalegina</taxon>
        <taxon>IRL clade</taxon>
        <taxon>Trifolieae</taxon>
        <taxon>Trifolium</taxon>
    </lineage>
</organism>
<sequence length="35" mass="4069">NNLSNMWLWRTAHSESFSVKEADMTLINSEEEVVT</sequence>
<reference evidence="1 2" key="1">
    <citation type="journal article" date="2018" name="Front. Plant Sci.">
        <title>Red Clover (Trifolium pratense) and Zigzag Clover (T. medium) - A Picture of Genomic Similarities and Differences.</title>
        <authorList>
            <person name="Dluhosova J."/>
            <person name="Istvanek J."/>
            <person name="Nedelnik J."/>
            <person name="Repkova J."/>
        </authorList>
    </citation>
    <scope>NUCLEOTIDE SEQUENCE [LARGE SCALE GENOMIC DNA]</scope>
    <source>
        <strain evidence="2">cv. 10/8</strain>
        <tissue evidence="1">Leaf</tissue>
    </source>
</reference>
<dbReference type="EMBL" id="LXQA010327767">
    <property type="protein sequence ID" value="MCI44223.1"/>
    <property type="molecule type" value="Genomic_DNA"/>
</dbReference>
<comment type="caution">
    <text evidence="1">The sequence shown here is derived from an EMBL/GenBank/DDBJ whole genome shotgun (WGS) entry which is preliminary data.</text>
</comment>
<dbReference type="AlphaFoldDB" id="A0A392S5J8"/>
<feature type="non-terminal residue" evidence="1">
    <location>
        <position position="1"/>
    </location>
</feature>